<evidence type="ECO:0000313" key="3">
    <source>
        <dbReference type="Proteomes" id="UP000019116"/>
    </source>
</evidence>
<dbReference type="AlphaFoldDB" id="A0A3B6LGR2"/>
<dbReference type="STRING" id="4565.A0A3B6LGR2"/>
<accession>A0A3B6LGR2</accession>
<keyword evidence="3" id="KW-1185">Reference proteome</keyword>
<feature type="region of interest" description="Disordered" evidence="1">
    <location>
        <begin position="135"/>
        <end position="169"/>
    </location>
</feature>
<dbReference type="EnsemblPlants" id="TraesCS5B02G055200.1">
    <property type="protein sequence ID" value="TraesCS5B02G055200.1.cds1"/>
    <property type="gene ID" value="TraesCS5B02G055200"/>
</dbReference>
<reference evidence="2" key="1">
    <citation type="submission" date="2018-08" db="EMBL/GenBank/DDBJ databases">
        <authorList>
            <person name="Rossello M."/>
        </authorList>
    </citation>
    <scope>NUCLEOTIDE SEQUENCE [LARGE SCALE GENOMIC DNA]</scope>
    <source>
        <strain evidence="2">cv. Chinese Spring</strain>
    </source>
</reference>
<reference evidence="2" key="2">
    <citation type="submission" date="2018-10" db="UniProtKB">
        <authorList>
            <consortium name="EnsemblPlants"/>
        </authorList>
    </citation>
    <scope>IDENTIFICATION</scope>
</reference>
<dbReference type="Gramene" id="TraesROB_scaffold_066949_01G000400.1">
    <property type="protein sequence ID" value="TraesROB_scaffold_066949_01G000400.1"/>
    <property type="gene ID" value="TraesROB_scaffold_066949_01G000400"/>
</dbReference>
<evidence type="ECO:0000256" key="1">
    <source>
        <dbReference type="SAM" id="MobiDB-lite"/>
    </source>
</evidence>
<protein>
    <submittedName>
        <fullName evidence="2">Uncharacterized protein</fullName>
    </submittedName>
</protein>
<dbReference type="Gramene" id="TraesRN5B0100142100.1">
    <property type="protein sequence ID" value="TraesRN5B0100142100.1"/>
    <property type="gene ID" value="TraesRN5B0100142100"/>
</dbReference>
<dbReference type="Gramene" id="TraesCS5B02G055200.1">
    <property type="protein sequence ID" value="TraesCS5B02G055200.1.cds1"/>
    <property type="gene ID" value="TraesCS5B02G055200"/>
</dbReference>
<sequence>MDRWGRISNPSPLRSIFLYNQPSLQLIFPLSLSYKQLGARIQLQSGLALPIYHPPPRKCSRDISLTDKRIPLYVSTVAMEMERSLWLAVLIPAIMVSFYGEAAMADAQTSPDTNVLCVSKCGTCPTVCTTPPPPPAAGGDGSGYSSPSPPRSMTTQPSPAAVPQPQAKGGSPSGYYYFFTAGSGRSCATSSVRYTLLLLALLPIVAV</sequence>
<name>A0A3B6LGR2_WHEAT</name>
<organism evidence="2">
    <name type="scientific">Triticum aestivum</name>
    <name type="common">Wheat</name>
    <dbReference type="NCBI Taxonomy" id="4565"/>
    <lineage>
        <taxon>Eukaryota</taxon>
        <taxon>Viridiplantae</taxon>
        <taxon>Streptophyta</taxon>
        <taxon>Embryophyta</taxon>
        <taxon>Tracheophyta</taxon>
        <taxon>Spermatophyta</taxon>
        <taxon>Magnoliopsida</taxon>
        <taxon>Liliopsida</taxon>
        <taxon>Poales</taxon>
        <taxon>Poaceae</taxon>
        <taxon>BOP clade</taxon>
        <taxon>Pooideae</taxon>
        <taxon>Triticodae</taxon>
        <taxon>Triticeae</taxon>
        <taxon>Triticinae</taxon>
        <taxon>Triticum</taxon>
    </lineage>
</organism>
<dbReference type="OrthoDB" id="696655at2759"/>
<proteinExistence type="predicted"/>
<dbReference type="Proteomes" id="UP000019116">
    <property type="component" value="Chromosome 5B"/>
</dbReference>
<evidence type="ECO:0000313" key="2">
    <source>
        <dbReference type="EnsemblPlants" id="TraesCS5B02G055200.1.cds1"/>
    </source>
</evidence>
<dbReference type="Gramene" id="TraesCS5B03G0138900.1">
    <property type="protein sequence ID" value="TraesCS5B03G0138900.1.CDS1"/>
    <property type="gene ID" value="TraesCS5B03G0138900"/>
</dbReference>
<feature type="compositionally biased region" description="Low complexity" evidence="1">
    <location>
        <begin position="156"/>
        <end position="167"/>
    </location>
</feature>